<accession>A0ABV0QVU0</accession>
<dbReference type="EMBL" id="JAHRIN010025582">
    <property type="protein sequence ID" value="MEQ2199951.1"/>
    <property type="molecule type" value="Genomic_DNA"/>
</dbReference>
<protein>
    <submittedName>
        <fullName evidence="1">Uncharacterized protein</fullName>
    </submittedName>
</protein>
<reference evidence="1 2" key="1">
    <citation type="submission" date="2021-06" db="EMBL/GenBank/DDBJ databases">
        <authorList>
            <person name="Palmer J.M."/>
        </authorList>
    </citation>
    <scope>NUCLEOTIDE SEQUENCE [LARGE SCALE GENOMIC DNA]</scope>
    <source>
        <strain evidence="1 2">XC_2019</strain>
        <tissue evidence="1">Muscle</tissue>
    </source>
</reference>
<dbReference type="Proteomes" id="UP001434883">
    <property type="component" value="Unassembled WGS sequence"/>
</dbReference>
<name>A0ABV0QVU0_9TELE</name>
<sequence length="103" mass="11924">MWTAYFEDGLDLGLIKLIMQLGYCVQMLFVEQNFPGTCRHPALYGMPEMLQQKKIIRGRQCKVSLTSPSLLSTTQHKRPLYPQSELRNPVSNKNNLNVYLHLQ</sequence>
<organism evidence="1 2">
    <name type="scientific">Xenoophorus captivus</name>
    <dbReference type="NCBI Taxonomy" id="1517983"/>
    <lineage>
        <taxon>Eukaryota</taxon>
        <taxon>Metazoa</taxon>
        <taxon>Chordata</taxon>
        <taxon>Craniata</taxon>
        <taxon>Vertebrata</taxon>
        <taxon>Euteleostomi</taxon>
        <taxon>Actinopterygii</taxon>
        <taxon>Neopterygii</taxon>
        <taxon>Teleostei</taxon>
        <taxon>Neoteleostei</taxon>
        <taxon>Acanthomorphata</taxon>
        <taxon>Ovalentaria</taxon>
        <taxon>Atherinomorphae</taxon>
        <taxon>Cyprinodontiformes</taxon>
        <taxon>Goodeidae</taxon>
        <taxon>Xenoophorus</taxon>
    </lineage>
</organism>
<comment type="caution">
    <text evidence="1">The sequence shown here is derived from an EMBL/GenBank/DDBJ whole genome shotgun (WGS) entry which is preliminary data.</text>
</comment>
<proteinExistence type="predicted"/>
<gene>
    <name evidence="1" type="ORF">XENOCAPTIV_017922</name>
</gene>
<evidence type="ECO:0000313" key="1">
    <source>
        <dbReference type="EMBL" id="MEQ2199951.1"/>
    </source>
</evidence>
<evidence type="ECO:0000313" key="2">
    <source>
        <dbReference type="Proteomes" id="UP001434883"/>
    </source>
</evidence>
<keyword evidence="2" id="KW-1185">Reference proteome</keyword>